<dbReference type="InterPro" id="IPR013762">
    <property type="entry name" value="Integrase-like_cat_sf"/>
</dbReference>
<dbReference type="RefSeq" id="WP_136780704.1">
    <property type="nucleotide sequence ID" value="NZ_SWCO01000001.1"/>
</dbReference>
<dbReference type="GO" id="GO:0015074">
    <property type="term" value="P:DNA integration"/>
    <property type="evidence" value="ECO:0007669"/>
    <property type="project" value="InterPro"/>
</dbReference>
<dbReference type="Gene3D" id="1.10.443.10">
    <property type="entry name" value="Intergrase catalytic core"/>
    <property type="match status" value="1"/>
</dbReference>
<reference evidence="1 2" key="1">
    <citation type="submission" date="2019-04" db="EMBL/GenBank/DDBJ databases">
        <title>Alteromonas portus sp. nov., an alginate lyase-excreting marine bacterium.</title>
        <authorList>
            <person name="Huang H."/>
            <person name="Mo K."/>
            <person name="Bao S."/>
        </authorList>
    </citation>
    <scope>NUCLEOTIDE SEQUENCE [LARGE SCALE GENOMIC DNA]</scope>
    <source>
        <strain evidence="1 2">HB161718</strain>
    </source>
</reference>
<sequence length="1123" mass="129650">MINTADELIVTNANLFPDDFSLRLKEILSALESVRGKVPDNYAALSRADDIGRNAFQFYATQIRFNEEMLRELYIALYVEPLEKEELEKILDVSFPTDRHFKSFREGCGLLYLFLWGHSDLVLSWKFNQSFLRLVNFDHTALIPNKLWSFTNSDKKFKGNTKRLILMSDWNSVEDISLSEVWDAVRTGFKATQTNTNFRGILTAVLHHEKCQFSEKSLKAFEALSSAMHLDKSGHIATLNIEQLTEYHSDFKAYGKDQKRKHYGTFVRNPIVQKLKKLASENKVLEYSELVPQKKKKFSVQHVNGTGNWWGFLNNIDLYPGREKIRQSDMFSNWISAIEYFDLYQVSSGIASTTNKIRRGNILVLVDYVFLYLPWYQELNNHPDIQVPYKISDFKRWAFWSNEPLKKAKNRPAPPLTAIEFYKLRRSKATLSSFINTCSDFFDYVISEHSDKESYNELLIDNTFDNPVKKNYDKEGSGKRISTDKVSFPRKVMPFVLAAFDEFEYINYRIQQSILNGKIDGKRFQSDLIKNQGKIILSDLGLSFKLKIDGNIIEVDEIPSLLSLVELEENGEMRVYAFNSAFRMLRTAIHIGSRIQNTQWLDITLFDQFNTSIEQYFSNLHITVDKTNPHREVAIPSHVFKSLLLEKKFQLEQIPSKPVSTFYEDNEHDGTYPKGITPLFNNPSVNKPFSDSAYKERWLRFIMFVDLEYNKYCRSAGRPEDCHRFYYTDCRRKKGKKDNIRDPKIIRTKYIDAKGREYETVASELIYRPVHTPHAVRNTYTVMRRFYVRDGILMAQQGWSSSQMVDHYAKGEYEQDRLERLEAADKAIRNGLTFRELKEQTKLLNGDNAIKPSAKHSAMRDALNTSVEGAIKSQHLISIKIPDLGEYGGKDGIEIFRKSQNKADIAVFDDCVCPVGGMCPIEVLNIIKEERRCAICPIAMFGLDHIPGLKAKARSLEFESKSKQRVLKNAMHRNVSSQTLENIDDRLTNDRLEISACVFIINTLEQHAKKDQAQGEYVCRDPDLLRNAFKISLDCEDEIQSFLSRLVDAKAYPQFTSGDFLAKVEIAARRFVHGRVQFGEDRFSEIDVVAGHIAAIMRKNKLTFDELSRSDILPQLKGLTNGS</sequence>
<evidence type="ECO:0000313" key="1">
    <source>
        <dbReference type="EMBL" id="TKB04903.1"/>
    </source>
</evidence>
<dbReference type="OrthoDB" id="9145918at2"/>
<name>A0A4U0ZJ73_9ALTE</name>
<dbReference type="GO" id="GO:0003677">
    <property type="term" value="F:DNA binding"/>
    <property type="evidence" value="ECO:0007669"/>
    <property type="project" value="InterPro"/>
</dbReference>
<dbReference type="AlphaFoldDB" id="A0A4U0ZJ73"/>
<dbReference type="Proteomes" id="UP000305471">
    <property type="component" value="Unassembled WGS sequence"/>
</dbReference>
<accession>A0A4U0ZJ73</accession>
<comment type="caution">
    <text evidence="1">The sequence shown here is derived from an EMBL/GenBank/DDBJ whole genome shotgun (WGS) entry which is preliminary data.</text>
</comment>
<dbReference type="GO" id="GO:0006310">
    <property type="term" value="P:DNA recombination"/>
    <property type="evidence" value="ECO:0007669"/>
    <property type="project" value="InterPro"/>
</dbReference>
<evidence type="ECO:0000313" key="2">
    <source>
        <dbReference type="Proteomes" id="UP000305471"/>
    </source>
</evidence>
<protein>
    <submittedName>
        <fullName evidence="1">Uncharacterized protein</fullName>
    </submittedName>
</protein>
<dbReference type="EMBL" id="SWCO01000001">
    <property type="protein sequence ID" value="TKB04903.1"/>
    <property type="molecule type" value="Genomic_DNA"/>
</dbReference>
<proteinExistence type="predicted"/>
<gene>
    <name evidence="1" type="ORF">E5672_02080</name>
</gene>
<keyword evidence="2" id="KW-1185">Reference proteome</keyword>
<organism evidence="1 2">
    <name type="scientific">Alteromonas portus</name>
    <dbReference type="NCBI Taxonomy" id="2565549"/>
    <lineage>
        <taxon>Bacteria</taxon>
        <taxon>Pseudomonadati</taxon>
        <taxon>Pseudomonadota</taxon>
        <taxon>Gammaproteobacteria</taxon>
        <taxon>Alteromonadales</taxon>
        <taxon>Alteromonadaceae</taxon>
        <taxon>Alteromonas/Salinimonas group</taxon>
        <taxon>Alteromonas</taxon>
    </lineage>
</organism>